<dbReference type="InterPro" id="IPR038175">
    <property type="entry name" value="CBM21_dom_sf"/>
</dbReference>
<sequence length="285" mass="32474">RSLSRKLLDRSPPFYISGKYNNVQLPTAIQVRPPPRQEHSTVKPPQQGPQCETQLRTIMRRRAKSLPTSPERGRSLSKAGRRQKVRFADCLGLELEEVKIFKTGEDPSVPFHVLSRLMLSSELASGRYLEIPLPYLQTDFSQQPGDQNDFRERLMRQRVCLERVLCSELGISGSVRVINLSFEKEVIVRYSFTSWTSSSDVKGWWDSSGPVDGGPVGVEIDQFCFWIPVPSFVLQPGMSLEFAICYRVMGCEFWDNNDGKNYSLTCHSYKITVPKDCEGSLVHFM</sequence>
<reference evidence="3" key="2">
    <citation type="submission" date="2025-08" db="UniProtKB">
        <authorList>
            <consortium name="Ensembl"/>
        </authorList>
    </citation>
    <scope>IDENTIFICATION</scope>
</reference>
<name>A0A8C4X850_ERPCA</name>
<dbReference type="Ensembl" id="ENSECRT00000012796.1">
    <property type="protein sequence ID" value="ENSECRP00000012581.1"/>
    <property type="gene ID" value="ENSECRG00000008383.1"/>
</dbReference>
<protein>
    <submittedName>
        <fullName evidence="3">Protein phosphatase 1, regulatory subunit 3Db</fullName>
    </submittedName>
</protein>
<dbReference type="AlphaFoldDB" id="A0A8C4X850"/>
<dbReference type="PANTHER" id="PTHR12307">
    <property type="entry name" value="PROTEIN PHOSPHATASE 1 REGULATORY SUBUNIT"/>
    <property type="match status" value="1"/>
</dbReference>
<reference evidence="3" key="1">
    <citation type="submission" date="2021-06" db="EMBL/GenBank/DDBJ databases">
        <authorList>
            <consortium name="Wellcome Sanger Institute Data Sharing"/>
        </authorList>
    </citation>
    <scope>NUCLEOTIDE SEQUENCE [LARGE SCALE GENOMIC DNA]</scope>
</reference>
<dbReference type="PROSITE" id="PS51159">
    <property type="entry name" value="CBM21"/>
    <property type="match status" value="1"/>
</dbReference>
<dbReference type="Pfam" id="PF03370">
    <property type="entry name" value="CBM_21"/>
    <property type="match status" value="1"/>
</dbReference>
<dbReference type="InterPro" id="IPR005036">
    <property type="entry name" value="CBM21_dom"/>
</dbReference>
<keyword evidence="4" id="KW-1185">Reference proteome</keyword>
<dbReference type="InterPro" id="IPR050782">
    <property type="entry name" value="PP1_regulatory_subunit_3"/>
</dbReference>
<dbReference type="GO" id="GO:0008157">
    <property type="term" value="F:protein phosphatase 1 binding"/>
    <property type="evidence" value="ECO:0007669"/>
    <property type="project" value="TreeGrafter"/>
</dbReference>
<dbReference type="Proteomes" id="UP000694620">
    <property type="component" value="Chromosome 10"/>
</dbReference>
<dbReference type="PANTHER" id="PTHR12307:SF4">
    <property type="entry name" value="PROTEIN PHOSPHATASE 1 REGULATORY SUBUNIT 3D"/>
    <property type="match status" value="1"/>
</dbReference>
<evidence type="ECO:0000259" key="2">
    <source>
        <dbReference type="PROSITE" id="PS51159"/>
    </source>
</evidence>
<feature type="region of interest" description="Disordered" evidence="1">
    <location>
        <begin position="61"/>
        <end position="80"/>
    </location>
</feature>
<feature type="domain" description="CBM21" evidence="2">
    <location>
        <begin position="151"/>
        <end position="265"/>
    </location>
</feature>
<accession>A0A8C4X850</accession>
<organism evidence="3 4">
    <name type="scientific">Erpetoichthys calabaricus</name>
    <name type="common">Rope fish</name>
    <name type="synonym">Calamoichthys calabaricus</name>
    <dbReference type="NCBI Taxonomy" id="27687"/>
    <lineage>
        <taxon>Eukaryota</taxon>
        <taxon>Metazoa</taxon>
        <taxon>Chordata</taxon>
        <taxon>Craniata</taxon>
        <taxon>Vertebrata</taxon>
        <taxon>Euteleostomi</taxon>
        <taxon>Actinopterygii</taxon>
        <taxon>Polypteriformes</taxon>
        <taxon>Polypteridae</taxon>
        <taxon>Erpetoichthys</taxon>
    </lineage>
</organism>
<feature type="region of interest" description="Disordered" evidence="1">
    <location>
        <begin position="31"/>
        <end position="51"/>
    </location>
</feature>
<proteinExistence type="predicted"/>
<evidence type="ECO:0000313" key="3">
    <source>
        <dbReference type="Ensembl" id="ENSECRP00000012581.1"/>
    </source>
</evidence>
<dbReference type="GO" id="GO:0005979">
    <property type="term" value="P:regulation of glycogen biosynthetic process"/>
    <property type="evidence" value="ECO:0007669"/>
    <property type="project" value="TreeGrafter"/>
</dbReference>
<dbReference type="GO" id="GO:2001069">
    <property type="term" value="F:glycogen binding"/>
    <property type="evidence" value="ECO:0007669"/>
    <property type="project" value="TreeGrafter"/>
</dbReference>
<dbReference type="GO" id="GO:0000164">
    <property type="term" value="C:protein phosphatase type 1 complex"/>
    <property type="evidence" value="ECO:0007669"/>
    <property type="project" value="TreeGrafter"/>
</dbReference>
<dbReference type="GeneTree" id="ENSGT00940000161921"/>
<evidence type="ECO:0000313" key="4">
    <source>
        <dbReference type="Proteomes" id="UP000694620"/>
    </source>
</evidence>
<gene>
    <name evidence="3" type="primary">PPP1R3D</name>
</gene>
<evidence type="ECO:0000256" key="1">
    <source>
        <dbReference type="SAM" id="MobiDB-lite"/>
    </source>
</evidence>
<dbReference type="Gene3D" id="2.60.40.2440">
    <property type="entry name" value="Carbohydrate binding type-21 domain"/>
    <property type="match status" value="1"/>
</dbReference>
<reference evidence="3" key="3">
    <citation type="submission" date="2025-09" db="UniProtKB">
        <authorList>
            <consortium name="Ensembl"/>
        </authorList>
    </citation>
    <scope>IDENTIFICATION</scope>
</reference>